<evidence type="ECO:0000256" key="2">
    <source>
        <dbReference type="ARBA" id="ARBA00022782"/>
    </source>
</evidence>
<dbReference type="PANTHER" id="PTHR31791">
    <property type="entry name" value="FRIGIDA-LIKE PROTEIN 3-RELATED"/>
    <property type="match status" value="1"/>
</dbReference>
<keyword evidence="7" id="KW-1185">Reference proteome</keyword>
<evidence type="ECO:0000256" key="1">
    <source>
        <dbReference type="ARBA" id="ARBA00008956"/>
    </source>
</evidence>
<evidence type="ECO:0000256" key="4">
    <source>
        <dbReference type="RuleBase" id="RU364012"/>
    </source>
</evidence>
<dbReference type="InterPro" id="IPR012474">
    <property type="entry name" value="Frigida"/>
</dbReference>
<dbReference type="GO" id="GO:0030154">
    <property type="term" value="P:cell differentiation"/>
    <property type="evidence" value="ECO:0007669"/>
    <property type="project" value="UniProtKB-KW"/>
</dbReference>
<sequence>MMKSTMQPPIRTSMKVEKEDEPSTLSTLLSPQPTLRKASKVSRVNKGTATAASVKECTNVLKDVPESLNSVNELFGLSEALSIFTRRFNELQKHMEFIDKSIDDVYKQQKDIESVVVAPLPVPAPNASTSCAPILSTANQTNANSAKAESSKEAGPSTIDSLCETMGSRGVRKYITMNMSDIEKLQKEVTAAIKRAPNPAKLVLDCMGRFYLQGSKAFIKDSPMISNRQASLLILEFFLLSDCTSIDPSVKEEAKKTAMLWRKRIVNEGGLSNATNADARGLLLFIASYGIPSDFENQDLIQLIRLSNAKDISNALRRSRVLVQKIPDIIHAMVKKGMCLAAVDAAYTFGVEEKVSPETILTLYLRDSEETWKIARKDSQGHPLALKTADEKQLTAYKFAMKCLEDHKINPMKLAEWNINDKIATLEKYISDHERVIEEKGHLKRKADGVNSSPFKNQDAKHPRMSTGLSPQMHSKFMLPQEQRAFGINDGQIFYDGRLSSQLNGYSGMSSVMGPTYPGAAGLEVLHRIVPGNVAGTSLGSTAGPGGVLHVEGLLHTTNHSAGSYAWHGDGALNDNLFRHNFMGPQTISGRGLFGSGSTMEQGFAGQPSSSLTFGTRNSSADLYQFADAVLEHEAYNSSRTANSCMAPETARLQR</sequence>
<comment type="similarity">
    <text evidence="1 4">Belongs to the Frigida family.</text>
</comment>
<dbReference type="EMBL" id="JABWDY010024464">
    <property type="protein sequence ID" value="KAF5190215.1"/>
    <property type="molecule type" value="Genomic_DNA"/>
</dbReference>
<proteinExistence type="inferred from homology"/>
<evidence type="ECO:0000313" key="6">
    <source>
        <dbReference type="EMBL" id="KAF5190215.1"/>
    </source>
</evidence>
<dbReference type="AlphaFoldDB" id="A0A7J6W1L4"/>
<evidence type="ECO:0000256" key="3">
    <source>
        <dbReference type="ARBA" id="ARBA00023089"/>
    </source>
</evidence>
<name>A0A7J6W1L4_THATH</name>
<dbReference type="Pfam" id="PF07899">
    <property type="entry name" value="Frigida"/>
    <property type="match status" value="1"/>
</dbReference>
<dbReference type="GO" id="GO:0009908">
    <property type="term" value="P:flower development"/>
    <property type="evidence" value="ECO:0007669"/>
    <property type="project" value="UniProtKB-KW"/>
</dbReference>
<reference evidence="6 7" key="1">
    <citation type="submission" date="2020-06" db="EMBL/GenBank/DDBJ databases">
        <title>Transcriptomic and genomic resources for Thalictrum thalictroides and T. hernandezii: Facilitating candidate gene discovery in an emerging model plant lineage.</title>
        <authorList>
            <person name="Arias T."/>
            <person name="Riano-Pachon D.M."/>
            <person name="Di Stilio V.S."/>
        </authorList>
    </citation>
    <scope>NUCLEOTIDE SEQUENCE [LARGE SCALE GENOMIC DNA]</scope>
    <source>
        <strain evidence="7">cv. WT478/WT964</strain>
        <tissue evidence="6">Leaves</tissue>
    </source>
</reference>
<comment type="caution">
    <text evidence="6">The sequence shown here is derived from an EMBL/GenBank/DDBJ whole genome shotgun (WGS) entry which is preliminary data.</text>
</comment>
<protein>
    <recommendedName>
        <fullName evidence="4">FRIGIDA-like protein</fullName>
    </recommendedName>
</protein>
<evidence type="ECO:0000256" key="5">
    <source>
        <dbReference type="SAM" id="MobiDB-lite"/>
    </source>
</evidence>
<dbReference type="Proteomes" id="UP000554482">
    <property type="component" value="Unassembled WGS sequence"/>
</dbReference>
<feature type="region of interest" description="Disordered" evidence="5">
    <location>
        <begin position="442"/>
        <end position="467"/>
    </location>
</feature>
<keyword evidence="3 4" id="KW-0287">Flowering</keyword>
<accession>A0A7J6W1L4</accession>
<organism evidence="6 7">
    <name type="scientific">Thalictrum thalictroides</name>
    <name type="common">Rue-anemone</name>
    <name type="synonym">Anemone thalictroides</name>
    <dbReference type="NCBI Taxonomy" id="46969"/>
    <lineage>
        <taxon>Eukaryota</taxon>
        <taxon>Viridiplantae</taxon>
        <taxon>Streptophyta</taxon>
        <taxon>Embryophyta</taxon>
        <taxon>Tracheophyta</taxon>
        <taxon>Spermatophyta</taxon>
        <taxon>Magnoliopsida</taxon>
        <taxon>Ranunculales</taxon>
        <taxon>Ranunculaceae</taxon>
        <taxon>Thalictroideae</taxon>
        <taxon>Thalictrum</taxon>
    </lineage>
</organism>
<evidence type="ECO:0000313" key="7">
    <source>
        <dbReference type="Proteomes" id="UP000554482"/>
    </source>
</evidence>
<keyword evidence="2 4" id="KW-0221">Differentiation</keyword>
<feature type="region of interest" description="Disordered" evidence="5">
    <location>
        <begin position="1"/>
        <end position="29"/>
    </location>
</feature>
<gene>
    <name evidence="6" type="ORF">FRX31_020198</name>
</gene>
<dbReference type="OrthoDB" id="776053at2759"/>
<dbReference type="PANTHER" id="PTHR31791:SF49">
    <property type="entry name" value="INACTIVE PROTEIN FRIGIDA"/>
    <property type="match status" value="1"/>
</dbReference>
<keyword evidence="4" id="KW-0217">Developmental protein</keyword>